<evidence type="ECO:0000313" key="7">
    <source>
        <dbReference type="Proteomes" id="UP000315215"/>
    </source>
</evidence>
<name>A0A516KK23_9BACI</name>
<feature type="domain" description="HotDog ACOT-type" evidence="5">
    <location>
        <begin position="7"/>
        <end position="119"/>
    </location>
</feature>
<sequence length="180" mass="19801">MDSKPCIASLTVKTSHVLPPDTNGHGTLFGGELMAHIDDVAAIAATRHARKPVVTASTDSVDFLYPVKEGDTICLEAFVTWTHNTSMEVFVKAVTENLLTGERKVCTTAFLTMVALGEDNRPTTVPNVFPESKEEKLLHEGAPKRAELRKERRKQSKQMAKSFGTGFPWNENSRFGNNPS</sequence>
<dbReference type="SUPFAM" id="SSF54637">
    <property type="entry name" value="Thioesterase/thiol ester dehydrase-isomerase"/>
    <property type="match status" value="1"/>
</dbReference>
<evidence type="ECO:0000256" key="1">
    <source>
        <dbReference type="ARBA" id="ARBA00010458"/>
    </source>
</evidence>
<reference evidence="6 7" key="1">
    <citation type="submission" date="2019-07" db="EMBL/GenBank/DDBJ databases">
        <authorList>
            <person name="Li J."/>
        </authorList>
    </citation>
    <scope>NUCLEOTIDE SEQUENCE [LARGE SCALE GENOMIC DNA]</scope>
    <source>
        <strain evidence="6 7">TKL69</strain>
    </source>
</reference>
<dbReference type="RefSeq" id="WP_143896550.1">
    <property type="nucleotide sequence ID" value="NZ_CP041666.1"/>
</dbReference>
<dbReference type="GO" id="GO:0052816">
    <property type="term" value="F:long-chain fatty acyl-CoA hydrolase activity"/>
    <property type="evidence" value="ECO:0007669"/>
    <property type="project" value="TreeGrafter"/>
</dbReference>
<feature type="compositionally biased region" description="Basic and acidic residues" evidence="4">
    <location>
        <begin position="132"/>
        <end position="150"/>
    </location>
</feature>
<comment type="similarity">
    <text evidence="1">Belongs to the acyl coenzyme A hydrolase family.</text>
</comment>
<dbReference type="OrthoDB" id="9791628at2"/>
<dbReference type="Proteomes" id="UP000315215">
    <property type="component" value="Chromosome"/>
</dbReference>
<evidence type="ECO:0000313" key="6">
    <source>
        <dbReference type="EMBL" id="QDP41727.1"/>
    </source>
</evidence>
<feature type="compositionally biased region" description="Polar residues" evidence="4">
    <location>
        <begin position="170"/>
        <end position="180"/>
    </location>
</feature>
<keyword evidence="2 3" id="KW-0378">Hydrolase</keyword>
<dbReference type="InterPro" id="IPR040170">
    <property type="entry name" value="Cytosol_ACT"/>
</dbReference>
<dbReference type="PANTHER" id="PTHR11049:SF24">
    <property type="entry name" value="CYTOSOLIC ACYL COENZYME A THIOESTER HYDROLASE"/>
    <property type="match status" value="1"/>
</dbReference>
<dbReference type="GO" id="GO:0006637">
    <property type="term" value="P:acyl-CoA metabolic process"/>
    <property type="evidence" value="ECO:0007669"/>
    <property type="project" value="TreeGrafter"/>
</dbReference>
<dbReference type="EMBL" id="CP041666">
    <property type="protein sequence ID" value="QDP41727.1"/>
    <property type="molecule type" value="Genomic_DNA"/>
</dbReference>
<dbReference type="InterPro" id="IPR029069">
    <property type="entry name" value="HotDog_dom_sf"/>
</dbReference>
<protein>
    <submittedName>
        <fullName evidence="6">Acyl-CoA thioesterase</fullName>
    </submittedName>
</protein>
<dbReference type="GO" id="GO:0005829">
    <property type="term" value="C:cytosol"/>
    <property type="evidence" value="ECO:0007669"/>
    <property type="project" value="TreeGrafter"/>
</dbReference>
<evidence type="ECO:0000259" key="5">
    <source>
        <dbReference type="PROSITE" id="PS51770"/>
    </source>
</evidence>
<proteinExistence type="inferred from homology"/>
<dbReference type="Gene3D" id="3.10.129.10">
    <property type="entry name" value="Hotdog Thioesterase"/>
    <property type="match status" value="1"/>
</dbReference>
<keyword evidence="7" id="KW-1185">Reference proteome</keyword>
<dbReference type="GO" id="GO:0009062">
    <property type="term" value="P:fatty acid catabolic process"/>
    <property type="evidence" value="ECO:0007669"/>
    <property type="project" value="TreeGrafter"/>
</dbReference>
<dbReference type="CDD" id="cd03442">
    <property type="entry name" value="BFIT_BACH"/>
    <property type="match status" value="1"/>
</dbReference>
<evidence type="ECO:0000256" key="4">
    <source>
        <dbReference type="SAM" id="MobiDB-lite"/>
    </source>
</evidence>
<evidence type="ECO:0000256" key="2">
    <source>
        <dbReference type="ARBA" id="ARBA00022801"/>
    </source>
</evidence>
<organism evidence="6 7">
    <name type="scientific">Radiobacillus deserti</name>
    <dbReference type="NCBI Taxonomy" id="2594883"/>
    <lineage>
        <taxon>Bacteria</taxon>
        <taxon>Bacillati</taxon>
        <taxon>Bacillota</taxon>
        <taxon>Bacilli</taxon>
        <taxon>Bacillales</taxon>
        <taxon>Bacillaceae</taxon>
        <taxon>Radiobacillus</taxon>
    </lineage>
</organism>
<feature type="region of interest" description="Disordered" evidence="4">
    <location>
        <begin position="132"/>
        <end position="180"/>
    </location>
</feature>
<dbReference type="Pfam" id="PF03061">
    <property type="entry name" value="4HBT"/>
    <property type="match status" value="1"/>
</dbReference>
<accession>A0A516KK23</accession>
<gene>
    <name evidence="6" type="ORF">FN924_17025</name>
</gene>
<dbReference type="InterPro" id="IPR006683">
    <property type="entry name" value="Thioestr_dom"/>
</dbReference>
<evidence type="ECO:0000256" key="3">
    <source>
        <dbReference type="PROSITE-ProRule" id="PRU01106"/>
    </source>
</evidence>
<dbReference type="PROSITE" id="PS51770">
    <property type="entry name" value="HOTDOG_ACOT"/>
    <property type="match status" value="1"/>
</dbReference>
<dbReference type="PANTHER" id="PTHR11049">
    <property type="entry name" value="ACYL COENZYME A THIOESTER HYDROLASE"/>
    <property type="match status" value="1"/>
</dbReference>
<dbReference type="AlphaFoldDB" id="A0A516KK23"/>
<dbReference type="KEGG" id="aqt:FN924_17025"/>
<dbReference type="InterPro" id="IPR033120">
    <property type="entry name" value="HOTDOG_ACOT"/>
</dbReference>